<accession>C3YFF4</accession>
<dbReference type="InterPro" id="IPR000719">
    <property type="entry name" value="Prot_kinase_dom"/>
</dbReference>
<dbReference type="CDD" id="cd00192">
    <property type="entry name" value="PTKc"/>
    <property type="match status" value="1"/>
</dbReference>
<dbReference type="eggNOG" id="KOG0200">
    <property type="taxonomic scope" value="Eukaryota"/>
</dbReference>
<dbReference type="PROSITE" id="PS50011">
    <property type="entry name" value="PROTEIN_KINASE_DOM"/>
    <property type="match status" value="1"/>
</dbReference>
<dbReference type="InterPro" id="IPR008266">
    <property type="entry name" value="Tyr_kinase_AS"/>
</dbReference>
<keyword evidence="1" id="KW-0067">ATP-binding</keyword>
<dbReference type="FunFam" id="1.10.510.10:FF:002437">
    <property type="match status" value="1"/>
</dbReference>
<dbReference type="STRING" id="7739.C3YFF4"/>
<sequence length="219" mass="24897">NQNIIQFYGYVLDKARVYLLVEYAPYGDLRNYLSSCRHRCQSSGPLGVTAEQDREFLRFARGVANALAELKRKKVVHRDVAARNVLISADREAKICDFGLARDIYTESEYVKLSNQQGDDGPLPIRWMALESLQDGAFTYKTDIWSYGILLWEIASLGGRPYPGLSADKQLIDWLSAGKRMDRLDSCPDHMYVSCSFTFIKKKQELTILVAVLVKSWIG</sequence>
<protein>
    <recommendedName>
        <fullName evidence="2">Protein kinase domain-containing protein</fullName>
    </recommendedName>
</protein>
<dbReference type="SUPFAM" id="SSF56112">
    <property type="entry name" value="Protein kinase-like (PK-like)"/>
    <property type="match status" value="1"/>
</dbReference>
<gene>
    <name evidence="3" type="ORF">BRAFLDRAFT_217189</name>
</gene>
<feature type="non-terminal residue" evidence="3">
    <location>
        <position position="1"/>
    </location>
</feature>
<evidence type="ECO:0000259" key="2">
    <source>
        <dbReference type="PROSITE" id="PS50011"/>
    </source>
</evidence>
<organism>
    <name type="scientific">Branchiostoma floridae</name>
    <name type="common">Florida lancelet</name>
    <name type="synonym">Amphioxus</name>
    <dbReference type="NCBI Taxonomy" id="7739"/>
    <lineage>
        <taxon>Eukaryota</taxon>
        <taxon>Metazoa</taxon>
        <taxon>Chordata</taxon>
        <taxon>Cephalochordata</taxon>
        <taxon>Leptocardii</taxon>
        <taxon>Amphioxiformes</taxon>
        <taxon>Branchiostomatidae</taxon>
        <taxon>Branchiostoma</taxon>
    </lineage>
</organism>
<evidence type="ECO:0000313" key="3">
    <source>
        <dbReference type="EMBL" id="EEN60917.1"/>
    </source>
</evidence>
<feature type="domain" description="Protein kinase" evidence="2">
    <location>
        <begin position="1"/>
        <end position="219"/>
    </location>
</feature>
<dbReference type="AlphaFoldDB" id="C3YFF4"/>
<dbReference type="InParanoid" id="C3YFF4"/>
<dbReference type="PROSITE" id="PS00109">
    <property type="entry name" value="PROTEIN_KINASE_TYR"/>
    <property type="match status" value="1"/>
</dbReference>
<dbReference type="InterPro" id="IPR050122">
    <property type="entry name" value="RTK"/>
</dbReference>
<dbReference type="PANTHER" id="PTHR24416">
    <property type="entry name" value="TYROSINE-PROTEIN KINASE RECEPTOR"/>
    <property type="match status" value="1"/>
</dbReference>
<dbReference type="EMBL" id="GG666509">
    <property type="protein sequence ID" value="EEN60917.1"/>
    <property type="molecule type" value="Genomic_DNA"/>
</dbReference>
<dbReference type="PRINTS" id="PR00109">
    <property type="entry name" value="TYRKINASE"/>
</dbReference>
<dbReference type="Gene3D" id="1.10.510.10">
    <property type="entry name" value="Transferase(Phosphotransferase) domain 1"/>
    <property type="match status" value="1"/>
</dbReference>
<reference evidence="3" key="1">
    <citation type="journal article" date="2008" name="Nature">
        <title>The amphioxus genome and the evolution of the chordate karyotype.</title>
        <authorList>
            <consortium name="US DOE Joint Genome Institute (JGI-PGF)"/>
            <person name="Putnam N.H."/>
            <person name="Butts T."/>
            <person name="Ferrier D.E.K."/>
            <person name="Furlong R.F."/>
            <person name="Hellsten U."/>
            <person name="Kawashima T."/>
            <person name="Robinson-Rechavi M."/>
            <person name="Shoguchi E."/>
            <person name="Terry A."/>
            <person name="Yu J.-K."/>
            <person name="Benito-Gutierrez E.L."/>
            <person name="Dubchak I."/>
            <person name="Garcia-Fernandez J."/>
            <person name="Gibson-Brown J.J."/>
            <person name="Grigoriev I.V."/>
            <person name="Horton A.C."/>
            <person name="de Jong P.J."/>
            <person name="Jurka J."/>
            <person name="Kapitonov V.V."/>
            <person name="Kohara Y."/>
            <person name="Kuroki Y."/>
            <person name="Lindquist E."/>
            <person name="Lucas S."/>
            <person name="Osoegawa K."/>
            <person name="Pennacchio L.A."/>
            <person name="Salamov A.A."/>
            <person name="Satou Y."/>
            <person name="Sauka-Spengler T."/>
            <person name="Schmutz J."/>
            <person name="Shin-I T."/>
            <person name="Toyoda A."/>
            <person name="Bronner-Fraser M."/>
            <person name="Fujiyama A."/>
            <person name="Holland L.Z."/>
            <person name="Holland P.W.H."/>
            <person name="Satoh N."/>
            <person name="Rokhsar D.S."/>
        </authorList>
    </citation>
    <scope>NUCLEOTIDE SEQUENCE [LARGE SCALE GENOMIC DNA]</scope>
    <source>
        <strain evidence="3">S238N-H82</strain>
        <tissue evidence="3">Testes</tissue>
    </source>
</reference>
<dbReference type="PANTHER" id="PTHR24416:SF617">
    <property type="entry name" value="RET ONCOGENE, ISOFORM A"/>
    <property type="match status" value="1"/>
</dbReference>
<proteinExistence type="predicted"/>
<dbReference type="GO" id="GO:0004713">
    <property type="term" value="F:protein tyrosine kinase activity"/>
    <property type="evidence" value="ECO:0007669"/>
    <property type="project" value="InterPro"/>
</dbReference>
<dbReference type="InterPro" id="IPR001245">
    <property type="entry name" value="Ser-Thr/Tyr_kinase_cat_dom"/>
</dbReference>
<dbReference type="Pfam" id="PF07714">
    <property type="entry name" value="PK_Tyr_Ser-Thr"/>
    <property type="match status" value="1"/>
</dbReference>
<dbReference type="InterPro" id="IPR011009">
    <property type="entry name" value="Kinase-like_dom_sf"/>
</dbReference>
<dbReference type="InterPro" id="IPR020635">
    <property type="entry name" value="Tyr_kinase_cat_dom"/>
</dbReference>
<dbReference type="SMART" id="SM00219">
    <property type="entry name" value="TyrKc"/>
    <property type="match status" value="1"/>
</dbReference>
<name>C3YFF4_BRAFL</name>
<keyword evidence="1" id="KW-0547">Nucleotide-binding</keyword>
<dbReference type="GO" id="GO:0005524">
    <property type="term" value="F:ATP binding"/>
    <property type="evidence" value="ECO:0007669"/>
    <property type="project" value="UniProtKB-KW"/>
</dbReference>
<evidence type="ECO:0000256" key="1">
    <source>
        <dbReference type="ARBA" id="ARBA00022840"/>
    </source>
</evidence>